<accession>A0ACB9N2S5</accession>
<sequence>MAALCCHNPLPPILPSTLRLSPSLPAMAVAVASSAVSGSLFGAPDWRRRGLVVVGGRCGRGGALTTARASAEAEGDAAGSGDGGASVGEVLEASVPVEKLPLESKVKEMTEQRLRMRMAKKIRLRRKRLLRKRKLRKKGRWPPSKMKKLKNV</sequence>
<proteinExistence type="predicted"/>
<keyword evidence="2" id="KW-1185">Reference proteome</keyword>
<organism evidence="1 2">
    <name type="scientific">Melastoma candidum</name>
    <dbReference type="NCBI Taxonomy" id="119954"/>
    <lineage>
        <taxon>Eukaryota</taxon>
        <taxon>Viridiplantae</taxon>
        <taxon>Streptophyta</taxon>
        <taxon>Embryophyta</taxon>
        <taxon>Tracheophyta</taxon>
        <taxon>Spermatophyta</taxon>
        <taxon>Magnoliopsida</taxon>
        <taxon>eudicotyledons</taxon>
        <taxon>Gunneridae</taxon>
        <taxon>Pentapetalae</taxon>
        <taxon>rosids</taxon>
        <taxon>malvids</taxon>
        <taxon>Myrtales</taxon>
        <taxon>Melastomataceae</taxon>
        <taxon>Melastomatoideae</taxon>
        <taxon>Melastomateae</taxon>
        <taxon>Melastoma</taxon>
    </lineage>
</organism>
<dbReference type="EMBL" id="CM042887">
    <property type="protein sequence ID" value="KAI4330561.1"/>
    <property type="molecule type" value="Genomic_DNA"/>
</dbReference>
<dbReference type="Proteomes" id="UP001057402">
    <property type="component" value="Chromosome 8"/>
</dbReference>
<evidence type="ECO:0000313" key="1">
    <source>
        <dbReference type="EMBL" id="KAI4330561.1"/>
    </source>
</evidence>
<protein>
    <submittedName>
        <fullName evidence="1">Uncharacterized protein</fullName>
    </submittedName>
</protein>
<reference evidence="2" key="1">
    <citation type="journal article" date="2023" name="Front. Plant Sci.">
        <title>Chromosomal-level genome assembly of Melastoma candidum provides insights into trichome evolution.</title>
        <authorList>
            <person name="Zhong Y."/>
            <person name="Wu W."/>
            <person name="Sun C."/>
            <person name="Zou P."/>
            <person name="Liu Y."/>
            <person name="Dai S."/>
            <person name="Zhou R."/>
        </authorList>
    </citation>
    <scope>NUCLEOTIDE SEQUENCE [LARGE SCALE GENOMIC DNA]</scope>
</reference>
<gene>
    <name evidence="1" type="ORF">MLD38_028840</name>
</gene>
<evidence type="ECO:0000313" key="2">
    <source>
        <dbReference type="Proteomes" id="UP001057402"/>
    </source>
</evidence>
<comment type="caution">
    <text evidence="1">The sequence shown here is derived from an EMBL/GenBank/DDBJ whole genome shotgun (WGS) entry which is preliminary data.</text>
</comment>
<name>A0ACB9N2S5_9MYRT</name>